<dbReference type="AlphaFoldDB" id="A0AAV8R520"/>
<proteinExistence type="predicted"/>
<keyword evidence="3" id="KW-1185">Reference proteome</keyword>
<accession>A0AAV8R520</accession>
<evidence type="ECO:0000313" key="2">
    <source>
        <dbReference type="EMBL" id="KAJ8498818.1"/>
    </source>
</evidence>
<dbReference type="EMBL" id="JAQQAF010000003">
    <property type="protein sequence ID" value="KAJ8498818.1"/>
    <property type="molecule type" value="Genomic_DNA"/>
</dbReference>
<protein>
    <submittedName>
        <fullName evidence="2">Uncharacterized protein</fullName>
    </submittedName>
</protein>
<comment type="caution">
    <text evidence="2">The sequence shown here is derived from an EMBL/GenBank/DDBJ whole genome shotgun (WGS) entry which is preliminary data.</text>
</comment>
<evidence type="ECO:0000313" key="3">
    <source>
        <dbReference type="Proteomes" id="UP001222027"/>
    </source>
</evidence>
<feature type="region of interest" description="Disordered" evidence="1">
    <location>
        <begin position="1"/>
        <end position="32"/>
    </location>
</feature>
<organism evidence="2 3">
    <name type="scientific">Ensete ventricosum</name>
    <name type="common">Abyssinian banana</name>
    <name type="synonym">Musa ensete</name>
    <dbReference type="NCBI Taxonomy" id="4639"/>
    <lineage>
        <taxon>Eukaryota</taxon>
        <taxon>Viridiplantae</taxon>
        <taxon>Streptophyta</taxon>
        <taxon>Embryophyta</taxon>
        <taxon>Tracheophyta</taxon>
        <taxon>Spermatophyta</taxon>
        <taxon>Magnoliopsida</taxon>
        <taxon>Liliopsida</taxon>
        <taxon>Zingiberales</taxon>
        <taxon>Musaceae</taxon>
        <taxon>Ensete</taxon>
    </lineage>
</organism>
<gene>
    <name evidence="2" type="ORF">OPV22_009370</name>
</gene>
<name>A0AAV8R520_ENSVE</name>
<sequence length="162" mass="17169">MTKPFFFDGLSRARSQGSGGGRDLHPHLPSAPPSTSTLSCPWSWATPPCSSSSATPASSPSSLASIISSDGPVYEIKDYIESMEHKGIRAPSINSPLPSPLRATLCALLQAATYILLSGPCNLRGHVVADVYYKLIEKGKKPGFFGLPATQTDSAVWHVLSL</sequence>
<dbReference type="Proteomes" id="UP001222027">
    <property type="component" value="Unassembled WGS sequence"/>
</dbReference>
<evidence type="ECO:0000256" key="1">
    <source>
        <dbReference type="SAM" id="MobiDB-lite"/>
    </source>
</evidence>
<reference evidence="2 3" key="1">
    <citation type="submission" date="2022-12" db="EMBL/GenBank/DDBJ databases">
        <title>Chromosome-scale assembly of the Ensete ventricosum genome.</title>
        <authorList>
            <person name="Dussert Y."/>
            <person name="Stocks J."/>
            <person name="Wendawek A."/>
            <person name="Woldeyes F."/>
            <person name="Nichols R.A."/>
            <person name="Borrell J.S."/>
        </authorList>
    </citation>
    <scope>NUCLEOTIDE SEQUENCE [LARGE SCALE GENOMIC DNA]</scope>
    <source>
        <strain evidence="3">cv. Maze</strain>
        <tissue evidence="2">Seeds</tissue>
    </source>
</reference>